<dbReference type="EMBL" id="MU858291">
    <property type="protein sequence ID" value="KAK4207488.1"/>
    <property type="molecule type" value="Genomic_DNA"/>
</dbReference>
<accession>A0AAN7B1I9</accession>
<sequence>MWPRPPCKTAACISTTDLYHSLTSVTSRPLPISSGSVLPARSLSMVTLLVLPVEVSAYEAVRLHVSDQRLDEGGPVLRRRRHVTPCRMRGTGVVAEAVPTNGDTGLEVRRLQCRELAHQLDIAGISRHDPEGRWVHAGKGIPRGINVCRPDLHADPVTHVVSLVVADRTTQRVPLPVPHGGGGTILQLPKPSWEDQSKGQRSDCDLFGNCLCNLAAYARVQEPLI</sequence>
<dbReference type="Proteomes" id="UP001301769">
    <property type="component" value="Unassembled WGS sequence"/>
</dbReference>
<keyword evidence="2" id="KW-1185">Reference proteome</keyword>
<name>A0AAN7B1I9_9PEZI</name>
<gene>
    <name evidence="1" type="ORF">QBC37DRAFT_93015</name>
</gene>
<evidence type="ECO:0000313" key="2">
    <source>
        <dbReference type="Proteomes" id="UP001301769"/>
    </source>
</evidence>
<protein>
    <submittedName>
        <fullName evidence="1">Uncharacterized protein</fullName>
    </submittedName>
</protein>
<comment type="caution">
    <text evidence="1">The sequence shown here is derived from an EMBL/GenBank/DDBJ whole genome shotgun (WGS) entry which is preliminary data.</text>
</comment>
<reference evidence="1" key="2">
    <citation type="submission" date="2023-05" db="EMBL/GenBank/DDBJ databases">
        <authorList>
            <consortium name="Lawrence Berkeley National Laboratory"/>
            <person name="Steindorff A."/>
            <person name="Hensen N."/>
            <person name="Bonometti L."/>
            <person name="Westerberg I."/>
            <person name="Brannstrom I.O."/>
            <person name="Guillou S."/>
            <person name="Cros-Aarteil S."/>
            <person name="Calhoun S."/>
            <person name="Haridas S."/>
            <person name="Kuo A."/>
            <person name="Mondo S."/>
            <person name="Pangilinan J."/>
            <person name="Riley R."/>
            <person name="Labutti K."/>
            <person name="Andreopoulos B."/>
            <person name="Lipzen A."/>
            <person name="Chen C."/>
            <person name="Yanf M."/>
            <person name="Daum C."/>
            <person name="Ng V."/>
            <person name="Clum A."/>
            <person name="Ohm R."/>
            <person name="Martin F."/>
            <person name="Silar P."/>
            <person name="Natvig D."/>
            <person name="Lalanne C."/>
            <person name="Gautier V."/>
            <person name="Ament-Velasquez S.L."/>
            <person name="Kruys A."/>
            <person name="Hutchinson M.I."/>
            <person name="Powell A.J."/>
            <person name="Barry K."/>
            <person name="Miller A.N."/>
            <person name="Grigoriev I.V."/>
            <person name="Debuchy R."/>
            <person name="Gladieux P."/>
            <person name="Thoren M.H."/>
            <person name="Johannesson H."/>
        </authorList>
    </citation>
    <scope>NUCLEOTIDE SEQUENCE</scope>
    <source>
        <strain evidence="1">PSN293</strain>
    </source>
</reference>
<dbReference type="AlphaFoldDB" id="A0AAN7B1I9"/>
<organism evidence="1 2">
    <name type="scientific">Rhypophila decipiens</name>
    <dbReference type="NCBI Taxonomy" id="261697"/>
    <lineage>
        <taxon>Eukaryota</taxon>
        <taxon>Fungi</taxon>
        <taxon>Dikarya</taxon>
        <taxon>Ascomycota</taxon>
        <taxon>Pezizomycotina</taxon>
        <taxon>Sordariomycetes</taxon>
        <taxon>Sordariomycetidae</taxon>
        <taxon>Sordariales</taxon>
        <taxon>Naviculisporaceae</taxon>
        <taxon>Rhypophila</taxon>
    </lineage>
</organism>
<evidence type="ECO:0000313" key="1">
    <source>
        <dbReference type="EMBL" id="KAK4207488.1"/>
    </source>
</evidence>
<reference evidence="1" key="1">
    <citation type="journal article" date="2023" name="Mol. Phylogenet. Evol.">
        <title>Genome-scale phylogeny and comparative genomics of the fungal order Sordariales.</title>
        <authorList>
            <person name="Hensen N."/>
            <person name="Bonometti L."/>
            <person name="Westerberg I."/>
            <person name="Brannstrom I.O."/>
            <person name="Guillou S."/>
            <person name="Cros-Aarteil S."/>
            <person name="Calhoun S."/>
            <person name="Haridas S."/>
            <person name="Kuo A."/>
            <person name="Mondo S."/>
            <person name="Pangilinan J."/>
            <person name="Riley R."/>
            <person name="LaButti K."/>
            <person name="Andreopoulos B."/>
            <person name="Lipzen A."/>
            <person name="Chen C."/>
            <person name="Yan M."/>
            <person name="Daum C."/>
            <person name="Ng V."/>
            <person name="Clum A."/>
            <person name="Steindorff A."/>
            <person name="Ohm R.A."/>
            <person name="Martin F."/>
            <person name="Silar P."/>
            <person name="Natvig D.O."/>
            <person name="Lalanne C."/>
            <person name="Gautier V."/>
            <person name="Ament-Velasquez S.L."/>
            <person name="Kruys A."/>
            <person name="Hutchinson M.I."/>
            <person name="Powell A.J."/>
            <person name="Barry K."/>
            <person name="Miller A.N."/>
            <person name="Grigoriev I.V."/>
            <person name="Debuchy R."/>
            <person name="Gladieux P."/>
            <person name="Hiltunen Thoren M."/>
            <person name="Johannesson H."/>
        </authorList>
    </citation>
    <scope>NUCLEOTIDE SEQUENCE</scope>
    <source>
        <strain evidence="1">PSN293</strain>
    </source>
</reference>
<proteinExistence type="predicted"/>